<evidence type="ECO:0000313" key="2">
    <source>
        <dbReference type="EMBL" id="KAF7340733.1"/>
    </source>
</evidence>
<dbReference type="EMBL" id="JACAZH010000029">
    <property type="protein sequence ID" value="KAF7340733.1"/>
    <property type="molecule type" value="Genomic_DNA"/>
</dbReference>
<name>A0A8H6XGI4_9AGAR</name>
<accession>A0A8H6XGI4</accession>
<comment type="caution">
    <text evidence="2">The sequence shown here is derived from an EMBL/GenBank/DDBJ whole genome shotgun (WGS) entry which is preliminary data.</text>
</comment>
<gene>
    <name evidence="2" type="ORF">MSAN_02101600</name>
</gene>
<evidence type="ECO:0000256" key="1">
    <source>
        <dbReference type="SAM" id="Phobius"/>
    </source>
</evidence>
<feature type="transmembrane region" description="Helical" evidence="1">
    <location>
        <begin position="36"/>
        <end position="57"/>
    </location>
</feature>
<dbReference type="AlphaFoldDB" id="A0A8H6XGI4"/>
<keyword evidence="1" id="KW-1133">Transmembrane helix</keyword>
<organism evidence="2 3">
    <name type="scientific">Mycena sanguinolenta</name>
    <dbReference type="NCBI Taxonomy" id="230812"/>
    <lineage>
        <taxon>Eukaryota</taxon>
        <taxon>Fungi</taxon>
        <taxon>Dikarya</taxon>
        <taxon>Basidiomycota</taxon>
        <taxon>Agaricomycotina</taxon>
        <taxon>Agaricomycetes</taxon>
        <taxon>Agaricomycetidae</taxon>
        <taxon>Agaricales</taxon>
        <taxon>Marasmiineae</taxon>
        <taxon>Mycenaceae</taxon>
        <taxon>Mycena</taxon>
    </lineage>
</organism>
<proteinExistence type="predicted"/>
<protein>
    <submittedName>
        <fullName evidence="2">Uncharacterized protein</fullName>
    </submittedName>
</protein>
<sequence>MIWEFRKTPLILPTLLMLASIITAIASITSNVRLMITFILCVVTNLVMTALTGCLMPRSRSDIMDPSRSLICFSGPNAIVLILESGAVYCAMAIILIIFYNLANELVLGIRYGVMQQLMNIIPTFTLVRAENI</sequence>
<evidence type="ECO:0000313" key="3">
    <source>
        <dbReference type="Proteomes" id="UP000623467"/>
    </source>
</evidence>
<keyword evidence="3" id="KW-1185">Reference proteome</keyword>
<keyword evidence="1" id="KW-0472">Membrane</keyword>
<reference evidence="2" key="1">
    <citation type="submission" date="2020-05" db="EMBL/GenBank/DDBJ databases">
        <title>Mycena genomes resolve the evolution of fungal bioluminescence.</title>
        <authorList>
            <person name="Tsai I.J."/>
        </authorList>
    </citation>
    <scope>NUCLEOTIDE SEQUENCE</scope>
    <source>
        <strain evidence="2">160909Yilan</strain>
    </source>
</reference>
<dbReference type="Proteomes" id="UP000623467">
    <property type="component" value="Unassembled WGS sequence"/>
</dbReference>
<feature type="transmembrane region" description="Helical" evidence="1">
    <location>
        <begin position="78"/>
        <end position="103"/>
    </location>
</feature>
<keyword evidence="1" id="KW-0812">Transmembrane</keyword>